<evidence type="ECO:0000256" key="1">
    <source>
        <dbReference type="SAM" id="MobiDB-lite"/>
    </source>
</evidence>
<reference evidence="2" key="1">
    <citation type="submission" date="2023-03" db="EMBL/GenBank/DDBJ databases">
        <authorList>
            <person name="Steffen K."/>
            <person name="Cardenas P."/>
        </authorList>
    </citation>
    <scope>NUCLEOTIDE SEQUENCE</scope>
</reference>
<feature type="region of interest" description="Disordered" evidence="1">
    <location>
        <begin position="1"/>
        <end position="57"/>
    </location>
</feature>
<organism evidence="2 3">
    <name type="scientific">Geodia barretti</name>
    <name type="common">Barrett's horny sponge</name>
    <dbReference type="NCBI Taxonomy" id="519541"/>
    <lineage>
        <taxon>Eukaryota</taxon>
        <taxon>Metazoa</taxon>
        <taxon>Porifera</taxon>
        <taxon>Demospongiae</taxon>
        <taxon>Heteroscleromorpha</taxon>
        <taxon>Tetractinellida</taxon>
        <taxon>Astrophorina</taxon>
        <taxon>Geodiidae</taxon>
        <taxon>Geodia</taxon>
    </lineage>
</organism>
<dbReference type="AlphaFoldDB" id="A0AA35W039"/>
<feature type="compositionally biased region" description="Pro residues" evidence="1">
    <location>
        <begin position="1"/>
        <end position="10"/>
    </location>
</feature>
<dbReference type="Proteomes" id="UP001174909">
    <property type="component" value="Unassembled WGS sequence"/>
</dbReference>
<evidence type="ECO:0000313" key="3">
    <source>
        <dbReference type="Proteomes" id="UP001174909"/>
    </source>
</evidence>
<comment type="caution">
    <text evidence="2">The sequence shown here is derived from an EMBL/GenBank/DDBJ whole genome shotgun (WGS) entry which is preliminary data.</text>
</comment>
<dbReference type="EMBL" id="CASHTH010000443">
    <property type="protein sequence ID" value="CAI8001472.1"/>
    <property type="molecule type" value="Genomic_DNA"/>
</dbReference>
<keyword evidence="3" id="KW-1185">Reference proteome</keyword>
<gene>
    <name evidence="2" type="ORF">GBAR_LOCUS3198</name>
</gene>
<accession>A0AA35W039</accession>
<feature type="compositionally biased region" description="Polar residues" evidence="1">
    <location>
        <begin position="12"/>
        <end position="22"/>
    </location>
</feature>
<name>A0AA35W039_GEOBA</name>
<evidence type="ECO:0000313" key="2">
    <source>
        <dbReference type="EMBL" id="CAI8001472.1"/>
    </source>
</evidence>
<sequence>MNGPGPPRVPPRQSSSIPIAQSPNGQPPPVPPPRSTPNHPPQYPSPVPSPRRNSDQIVGNRSTLASMLYVHNYTLTTTYRIARTFRFLRAIHYINCVGGGQFLELKDHQSAKKYRQMKRSPNFFSASTDLQSYCFSTFF</sequence>
<protein>
    <submittedName>
        <fullName evidence="2">Uncharacterized protein</fullName>
    </submittedName>
</protein>
<feature type="compositionally biased region" description="Pro residues" evidence="1">
    <location>
        <begin position="25"/>
        <end position="49"/>
    </location>
</feature>
<proteinExistence type="predicted"/>